<dbReference type="PATRIC" id="fig|1095748.3.peg.888"/>
<dbReference type="AlphaFoldDB" id="I2NUI9"/>
<evidence type="ECO:0000313" key="3">
    <source>
        <dbReference type="Proteomes" id="UP000004473"/>
    </source>
</evidence>
<reference evidence="2 3" key="1">
    <citation type="submission" date="2012-04" db="EMBL/GenBank/DDBJ databases">
        <authorList>
            <person name="Harkins D.M."/>
            <person name="Madupu R."/>
            <person name="Durkin A.S."/>
            <person name="Torralba M."/>
            <person name="Methe B."/>
            <person name="Sutton G.G."/>
            <person name="Nelson K.E."/>
        </authorList>
    </citation>
    <scope>NUCLEOTIDE SEQUENCE [LARGE SCALE GENOMIC DNA]</scope>
    <source>
        <strain evidence="2 3">VK64</strain>
    </source>
</reference>
<dbReference type="EMBL" id="AJMT01000066">
    <property type="protein sequence ID" value="EIG29500.1"/>
    <property type="molecule type" value="Genomic_DNA"/>
</dbReference>
<proteinExistence type="predicted"/>
<organism evidence="2 3">
    <name type="scientific">Neisseria sicca VK64</name>
    <dbReference type="NCBI Taxonomy" id="1095748"/>
    <lineage>
        <taxon>Bacteria</taxon>
        <taxon>Pseudomonadati</taxon>
        <taxon>Pseudomonadota</taxon>
        <taxon>Betaproteobacteria</taxon>
        <taxon>Neisseriales</taxon>
        <taxon>Neisseriaceae</taxon>
        <taxon>Neisseria</taxon>
    </lineage>
</organism>
<keyword evidence="1" id="KW-0472">Membrane</keyword>
<sequence>MLPDAHTGPPPLAVAQAAAAGCPYFFGLPFSGGLKRDLGQRKCPSPIHFKF</sequence>
<gene>
    <name evidence="2" type="ORF">HMPREF1051_2007</name>
</gene>
<accession>I2NUI9</accession>
<dbReference type="Proteomes" id="UP000004473">
    <property type="component" value="Unassembled WGS sequence"/>
</dbReference>
<evidence type="ECO:0000313" key="2">
    <source>
        <dbReference type="EMBL" id="EIG29500.1"/>
    </source>
</evidence>
<keyword evidence="1" id="KW-1133">Transmembrane helix</keyword>
<comment type="caution">
    <text evidence="2">The sequence shown here is derived from an EMBL/GenBank/DDBJ whole genome shotgun (WGS) entry which is preliminary data.</text>
</comment>
<keyword evidence="1" id="KW-0812">Transmembrane</keyword>
<evidence type="ECO:0000256" key="1">
    <source>
        <dbReference type="SAM" id="Phobius"/>
    </source>
</evidence>
<feature type="transmembrane region" description="Helical" evidence="1">
    <location>
        <begin position="12"/>
        <end position="32"/>
    </location>
</feature>
<protein>
    <submittedName>
        <fullName evidence="2">Uncharacterized protein</fullName>
    </submittedName>
</protein>
<name>I2NUI9_NEISI</name>